<evidence type="ECO:0000313" key="2">
    <source>
        <dbReference type="Proteomes" id="UP001516023"/>
    </source>
</evidence>
<protein>
    <submittedName>
        <fullName evidence="1">Uncharacterized protein</fullName>
    </submittedName>
</protein>
<gene>
    <name evidence="1" type="ORF">HJC23_013429</name>
</gene>
<accession>A0ABD3P2W9</accession>
<organism evidence="1 2">
    <name type="scientific">Cyclotella cryptica</name>
    <dbReference type="NCBI Taxonomy" id="29204"/>
    <lineage>
        <taxon>Eukaryota</taxon>
        <taxon>Sar</taxon>
        <taxon>Stramenopiles</taxon>
        <taxon>Ochrophyta</taxon>
        <taxon>Bacillariophyta</taxon>
        <taxon>Coscinodiscophyceae</taxon>
        <taxon>Thalassiosirophycidae</taxon>
        <taxon>Stephanodiscales</taxon>
        <taxon>Stephanodiscaceae</taxon>
        <taxon>Cyclotella</taxon>
    </lineage>
</organism>
<comment type="caution">
    <text evidence="1">The sequence shown here is derived from an EMBL/GenBank/DDBJ whole genome shotgun (WGS) entry which is preliminary data.</text>
</comment>
<sequence>MTPSTSLRHQHIIRSGWPIYSSASGNDSNGGFEVFNDETDETLLRINFSFARTSLDSDAKALDAVRLYTKSFPFAAVLPVQPLTYLPVRIQGGDMALKVTFLRKKTEEKDSKDGGIIFHCELAPNHEVDELDLDGDVRRNIHLVAKRISKGQTVSKVFSEKQIIMAFVKGLTEARGTERLMDGGNIQIDSLFHLWM</sequence>
<dbReference type="Proteomes" id="UP001516023">
    <property type="component" value="Unassembled WGS sequence"/>
</dbReference>
<proteinExistence type="predicted"/>
<keyword evidence="2" id="KW-1185">Reference proteome</keyword>
<name>A0ABD3P2W9_9STRA</name>
<evidence type="ECO:0000313" key="1">
    <source>
        <dbReference type="EMBL" id="KAL3782500.1"/>
    </source>
</evidence>
<dbReference type="AlphaFoldDB" id="A0ABD3P2W9"/>
<dbReference type="EMBL" id="JABMIG020000284">
    <property type="protein sequence ID" value="KAL3782500.1"/>
    <property type="molecule type" value="Genomic_DNA"/>
</dbReference>
<reference evidence="1 2" key="1">
    <citation type="journal article" date="2020" name="G3 (Bethesda)">
        <title>Improved Reference Genome for Cyclotella cryptica CCMP332, a Model for Cell Wall Morphogenesis, Salinity Adaptation, and Lipid Production in Diatoms (Bacillariophyta).</title>
        <authorList>
            <person name="Roberts W.R."/>
            <person name="Downey K.M."/>
            <person name="Ruck E.C."/>
            <person name="Traller J.C."/>
            <person name="Alverson A.J."/>
        </authorList>
    </citation>
    <scope>NUCLEOTIDE SEQUENCE [LARGE SCALE GENOMIC DNA]</scope>
    <source>
        <strain evidence="1 2">CCMP332</strain>
    </source>
</reference>